<keyword evidence="3" id="KW-1185">Reference proteome</keyword>
<proteinExistence type="predicted"/>
<feature type="region of interest" description="Disordered" evidence="1">
    <location>
        <begin position="1"/>
        <end position="53"/>
    </location>
</feature>
<comment type="caution">
    <text evidence="2">The sequence shown here is derived from an EMBL/GenBank/DDBJ whole genome shotgun (WGS) entry which is preliminary data.</text>
</comment>
<dbReference type="Proteomes" id="UP000827986">
    <property type="component" value="Unassembled WGS sequence"/>
</dbReference>
<protein>
    <submittedName>
        <fullName evidence="2">Uncharacterized protein</fullName>
    </submittedName>
</protein>
<reference evidence="2" key="1">
    <citation type="submission" date="2021-09" db="EMBL/GenBank/DDBJ databases">
        <title>The genome of Mauremys mutica provides insights into the evolution of semi-aquatic lifestyle.</title>
        <authorList>
            <person name="Gong S."/>
            <person name="Gao Y."/>
        </authorList>
    </citation>
    <scope>NUCLEOTIDE SEQUENCE</scope>
    <source>
        <strain evidence="2">MM-2020</strain>
        <tissue evidence="2">Muscle</tissue>
    </source>
</reference>
<evidence type="ECO:0000313" key="3">
    <source>
        <dbReference type="Proteomes" id="UP000827986"/>
    </source>
</evidence>
<dbReference type="EMBL" id="JAHDVG010000469">
    <property type="protein sequence ID" value="KAH1181240.1"/>
    <property type="molecule type" value="Genomic_DNA"/>
</dbReference>
<dbReference type="AlphaFoldDB" id="A0A9D3XLB4"/>
<organism evidence="2 3">
    <name type="scientific">Mauremys mutica</name>
    <name type="common">yellowpond turtle</name>
    <dbReference type="NCBI Taxonomy" id="74926"/>
    <lineage>
        <taxon>Eukaryota</taxon>
        <taxon>Metazoa</taxon>
        <taxon>Chordata</taxon>
        <taxon>Craniata</taxon>
        <taxon>Vertebrata</taxon>
        <taxon>Euteleostomi</taxon>
        <taxon>Archelosauria</taxon>
        <taxon>Testudinata</taxon>
        <taxon>Testudines</taxon>
        <taxon>Cryptodira</taxon>
        <taxon>Durocryptodira</taxon>
        <taxon>Testudinoidea</taxon>
        <taxon>Geoemydidae</taxon>
        <taxon>Geoemydinae</taxon>
        <taxon>Mauremys</taxon>
    </lineage>
</organism>
<evidence type="ECO:0000313" key="2">
    <source>
        <dbReference type="EMBL" id="KAH1181240.1"/>
    </source>
</evidence>
<sequence length="53" mass="5835">MRQRESCEKNAQNLTPEGSLELTLVPGIPGPGNTMGESDPNADTWERTSPHRE</sequence>
<gene>
    <name evidence="2" type="ORF">KIL84_002174</name>
</gene>
<feature type="compositionally biased region" description="Basic and acidic residues" evidence="1">
    <location>
        <begin position="44"/>
        <end position="53"/>
    </location>
</feature>
<feature type="non-terminal residue" evidence="2">
    <location>
        <position position="53"/>
    </location>
</feature>
<accession>A0A9D3XLB4</accession>
<name>A0A9D3XLB4_9SAUR</name>
<evidence type="ECO:0000256" key="1">
    <source>
        <dbReference type="SAM" id="MobiDB-lite"/>
    </source>
</evidence>